<keyword evidence="2" id="KW-1003">Cell membrane</keyword>
<dbReference type="GO" id="GO:0031267">
    <property type="term" value="F:small GTPase binding"/>
    <property type="evidence" value="ECO:0007669"/>
    <property type="project" value="InterPro"/>
</dbReference>
<protein>
    <recommendedName>
        <fullName evidence="6">Synaptotagmin-like protein 2</fullName>
    </recommendedName>
</protein>
<evidence type="ECO:0000256" key="7">
    <source>
        <dbReference type="SAM" id="MobiDB-lite"/>
    </source>
</evidence>
<keyword evidence="11" id="KW-1185">Reference proteome</keyword>
<dbReference type="PANTHER" id="PTHR45716">
    <property type="entry name" value="BITESIZE, ISOFORM I"/>
    <property type="match status" value="1"/>
</dbReference>
<feature type="region of interest" description="Disordered" evidence="7">
    <location>
        <begin position="403"/>
        <end position="427"/>
    </location>
</feature>
<evidence type="ECO:0000256" key="1">
    <source>
        <dbReference type="ARBA" id="ARBA00004236"/>
    </source>
</evidence>
<dbReference type="Gene3D" id="6.10.250.3000">
    <property type="match status" value="1"/>
</dbReference>
<dbReference type="PANTHER" id="PTHR45716:SF5">
    <property type="entry name" value="SYNAPTOTAGMIN-LIKE PROTEIN 2"/>
    <property type="match status" value="1"/>
</dbReference>
<feature type="compositionally biased region" description="Low complexity" evidence="7">
    <location>
        <begin position="923"/>
        <end position="935"/>
    </location>
</feature>
<comment type="subcellular location">
    <subcellularLocation>
        <location evidence="1">Cell membrane</location>
    </subcellularLocation>
</comment>
<feature type="compositionally biased region" description="Basic and acidic residues" evidence="7">
    <location>
        <begin position="553"/>
        <end position="571"/>
    </location>
</feature>
<dbReference type="InterPro" id="IPR035892">
    <property type="entry name" value="C2_domain_sf"/>
</dbReference>
<dbReference type="GO" id="GO:0006886">
    <property type="term" value="P:intracellular protein transport"/>
    <property type="evidence" value="ECO:0007669"/>
    <property type="project" value="InterPro"/>
</dbReference>
<evidence type="ECO:0000259" key="9">
    <source>
        <dbReference type="PROSITE" id="PS50916"/>
    </source>
</evidence>
<dbReference type="FunFam" id="2.60.40.150:FF:000006">
    <property type="entry name" value="Synaptotagmin-like 5, isoform CRA_a"/>
    <property type="match status" value="1"/>
</dbReference>
<feature type="region of interest" description="Disordered" evidence="7">
    <location>
        <begin position="1"/>
        <end position="35"/>
    </location>
</feature>
<organism evidence="10 11">
    <name type="scientific">Aldrovandia affinis</name>
    <dbReference type="NCBI Taxonomy" id="143900"/>
    <lineage>
        <taxon>Eukaryota</taxon>
        <taxon>Metazoa</taxon>
        <taxon>Chordata</taxon>
        <taxon>Craniata</taxon>
        <taxon>Vertebrata</taxon>
        <taxon>Euteleostomi</taxon>
        <taxon>Actinopterygii</taxon>
        <taxon>Neopterygii</taxon>
        <taxon>Teleostei</taxon>
        <taxon>Notacanthiformes</taxon>
        <taxon>Halosauridae</taxon>
        <taxon>Aldrovandia</taxon>
    </lineage>
</organism>
<sequence>MSNPARGAATFIVRQKRRATPKSTKDPPTSGQRGVTMIDLSYLTEEEQDMIMEVLKRDAELKKAEEERIKRLKKAERDKGKLKYMTGEWFYETKSWRHRDRIHGSDIIRASMRQRKPVTLLELTQIWAEKPSFVNSANKDIFVPAELSGLIEEPPVQPKEERENCSPPPDVQQEGVTLAVKRRENPFNSALTGSRAEKETEQQLTNGAAEQITASEGELLPSSESNVGSLANIYSEGAGTLEAGLTETTPLPKKRTLIYCPLDNDEPFPKWSITPRGILKHNSSCSSFEFPIFHSDCSGCPESPDVQRPPQLKRDAEPTQRSESVHSLDRKQVRFSPAVRMSEMAGGPTLQDDREFSERDLLDMECQTFSDEEGRACKLGTGSLMGENSNDHRRATCEVQWEEENPSLTTTGTECSPSKVTEPPTSQSQHCKLVNDWEGMVTGEHECRAESPTLQVSISQCSVDQKGKPVHVKARGCGLSSRPAEESHRLTEEQGGPISKVLEWFSQSSYGNNRQEEHSHLQYVQKEESVISEDAALGSESAEATHFGSPRPVEMESPKLGKQPYEEKVEGGEGSDTEALTLNADVPHIGPTTLMKHPVLFSPYTEAAPETKSHVAAAAESKLKPGTVGNKDDSLSHPVMEEALPGMKQKEIYDKELPQKLAVSKSFWEKGNRGPIISKSSKTSKTNEKMKEFGDLSEVAGKECSTSDIGRCKSRHELPFMCEETAPAPETIKAVHGKNILHFKGSKGCEPLALEAGIKRNPIDSAESSEGIVNKEIQSSPSLFHQEVYLNPGMNPAPAPSRVEESVYFESKNLSENQNKEDIIYVAKPIVISEEVSTLPMGLKCDSQTGYQREEVCPRQESLTASSQTGSQQDDRTGKILNLKSFWEKEKSDPKIMVGKRKGSSETKVNQNPEATSDKTLVTSGSETRTSGTESDNGSDSQSSLLSMKERVEKQSESQTLNNTQYKTIHDIWGTVPSIKTQLPSTEDVPQYPERPNSRDSGSTDAFQQVSQSPAVETSPDCPPEIPPRRPVKTETCSSKSHSAEVCPPIRELMKKDQKQAPPVRQTKKQSHEGTPWESTVTKPTFKTTGALSVGRPAQGERSHLWRGYEKSPVGEPVASQSHATPKDKESKPQPPRRTGLGDLNGRQTSPGCGATECASNLIEGNLGSPEAYGRMPEAGQPGHRRASEGHPSGASEEADSHQALSSSIIPQGFQYYMGIPEGRNDRRPLDRERREEGSSAHPPTASKTELDVVLQPVQASTPRGPREVPQHPQSQRGSEGHVTDDADFDSSRSSTSKPCDHSWGSSACCDEAQSPVRTALKRISARPMSFSKSLEDITSPPTIPSVPAPPSSTFSDSQQMKRLSMSVPAFLQEEIDCRESDSTSETSFRTDRQRKGSASTSFSTSSGMASMSSVSGSVMSIYSGDFGNVEVKGTIQFATNYVQKLGEFHIFVVQCRDLAVADTRKNRSDPYVKCYLLPDKAKLGKRKTTVKKKTFNPTYNEILRYRVDMETLKSQKMNISVWHNDTFGRNSFLGEVDVDLSKWDFRNTHMNDFTLKPKSPSGLQPTDHRGEIWLALRFLHQSSHSKRTPRTGEVQILVKECKNLPFIRGAIDPFVKCSVLPDTSRKSRQKSRVLKRTANPVFNHTMVYDGFLVEDLQEACVELTVWDHDRLNNHFLGGVRLSLGTGKSYGAVVDWMDSNSNEATLWERMIDSHNEWVEDTGRSTTTLTGVKQLV</sequence>
<evidence type="ECO:0000256" key="3">
    <source>
        <dbReference type="ARBA" id="ARBA00022483"/>
    </source>
</evidence>
<feature type="compositionally biased region" description="Basic and acidic residues" evidence="7">
    <location>
        <begin position="1223"/>
        <end position="1239"/>
    </location>
</feature>
<feature type="region of interest" description="Disordered" evidence="7">
    <location>
        <begin position="301"/>
        <end position="329"/>
    </location>
</feature>
<evidence type="ECO:0000313" key="10">
    <source>
        <dbReference type="EMBL" id="KAJ8399033.1"/>
    </source>
</evidence>
<feature type="compositionally biased region" description="Basic and acidic residues" evidence="7">
    <location>
        <begin position="1099"/>
        <end position="1110"/>
    </location>
</feature>
<feature type="domain" description="C2" evidence="8">
    <location>
        <begin position="1432"/>
        <end position="1554"/>
    </location>
</feature>
<evidence type="ECO:0000256" key="4">
    <source>
        <dbReference type="ARBA" id="ARBA00022737"/>
    </source>
</evidence>
<feature type="domain" description="C2" evidence="8">
    <location>
        <begin position="1576"/>
        <end position="1697"/>
    </location>
</feature>
<feature type="region of interest" description="Disordered" evidence="7">
    <location>
        <begin position="615"/>
        <end position="635"/>
    </location>
</feature>
<evidence type="ECO:0000313" key="11">
    <source>
        <dbReference type="Proteomes" id="UP001221898"/>
    </source>
</evidence>
<feature type="compositionally biased region" description="Polar residues" evidence="7">
    <location>
        <begin position="1077"/>
        <end position="1091"/>
    </location>
</feature>
<proteinExistence type="predicted"/>
<comment type="caution">
    <text evidence="10">The sequence shown here is derived from an EMBL/GenBank/DDBJ whole genome shotgun (WGS) entry which is preliminary data.</text>
</comment>
<feature type="compositionally biased region" description="Low complexity" evidence="7">
    <location>
        <begin position="1397"/>
        <end position="1413"/>
    </location>
</feature>
<dbReference type="PROSITE" id="PS50916">
    <property type="entry name" value="RABBD"/>
    <property type="match status" value="1"/>
</dbReference>
<evidence type="ECO:0000256" key="5">
    <source>
        <dbReference type="ARBA" id="ARBA00023136"/>
    </source>
</evidence>
<feature type="compositionally biased region" description="Polar residues" evidence="7">
    <location>
        <begin position="936"/>
        <end position="946"/>
    </location>
</feature>
<reference evidence="10" key="1">
    <citation type="journal article" date="2023" name="Science">
        <title>Genome structures resolve the early diversification of teleost fishes.</title>
        <authorList>
            <person name="Parey E."/>
            <person name="Louis A."/>
            <person name="Montfort J."/>
            <person name="Bouchez O."/>
            <person name="Roques C."/>
            <person name="Iampietro C."/>
            <person name="Lluch J."/>
            <person name="Castinel A."/>
            <person name="Donnadieu C."/>
            <person name="Desvignes T."/>
            <person name="Floi Bucao C."/>
            <person name="Jouanno E."/>
            <person name="Wen M."/>
            <person name="Mejri S."/>
            <person name="Dirks R."/>
            <person name="Jansen H."/>
            <person name="Henkel C."/>
            <person name="Chen W.J."/>
            <person name="Zahm M."/>
            <person name="Cabau C."/>
            <person name="Klopp C."/>
            <person name="Thompson A.W."/>
            <person name="Robinson-Rechavi M."/>
            <person name="Braasch I."/>
            <person name="Lecointre G."/>
            <person name="Bobe J."/>
            <person name="Postlethwait J.H."/>
            <person name="Berthelot C."/>
            <person name="Roest Crollius H."/>
            <person name="Guiguen Y."/>
        </authorList>
    </citation>
    <scope>NUCLEOTIDE SEQUENCE</scope>
    <source>
        <strain evidence="10">NC1722</strain>
    </source>
</reference>
<feature type="compositionally biased region" description="Pro residues" evidence="7">
    <location>
        <begin position="1342"/>
        <end position="1351"/>
    </location>
</feature>
<feature type="compositionally biased region" description="Basic and acidic residues" evidence="7">
    <location>
        <begin position="312"/>
        <end position="329"/>
    </location>
</feature>
<evidence type="ECO:0000256" key="6">
    <source>
        <dbReference type="ARBA" id="ARBA00072164"/>
    </source>
</evidence>
<feature type="compositionally biased region" description="Polar residues" evidence="7">
    <location>
        <begin position="406"/>
        <end position="427"/>
    </location>
</feature>
<dbReference type="InterPro" id="IPR000008">
    <property type="entry name" value="C2_dom"/>
</dbReference>
<feature type="compositionally biased region" description="Polar residues" evidence="7">
    <location>
        <begin position="999"/>
        <end position="1016"/>
    </location>
</feature>
<feature type="region of interest" description="Disordered" evidence="7">
    <location>
        <begin position="1375"/>
        <end position="1413"/>
    </location>
</feature>
<dbReference type="SUPFAM" id="SSF49562">
    <property type="entry name" value="C2 domain (Calcium/lipid-binding domain, CaLB)"/>
    <property type="match status" value="2"/>
</dbReference>
<feature type="region of interest" description="Disordered" evidence="7">
    <location>
        <begin position="474"/>
        <end position="495"/>
    </location>
</feature>
<dbReference type="Proteomes" id="UP001221898">
    <property type="component" value="Unassembled WGS sequence"/>
</dbReference>
<keyword evidence="5" id="KW-0472">Membrane</keyword>
<dbReference type="PROSITE" id="PS50004">
    <property type="entry name" value="C2"/>
    <property type="match status" value="2"/>
</dbReference>
<dbReference type="CDD" id="cd04020">
    <property type="entry name" value="C2B_SLP_1-2-3-4"/>
    <property type="match status" value="1"/>
</dbReference>
<dbReference type="GO" id="GO:0042043">
    <property type="term" value="F:neurexin family protein binding"/>
    <property type="evidence" value="ECO:0007669"/>
    <property type="project" value="TreeGrafter"/>
</dbReference>
<feature type="region of interest" description="Disordered" evidence="7">
    <location>
        <begin position="1329"/>
        <end position="1360"/>
    </location>
</feature>
<feature type="compositionally biased region" description="Polar residues" evidence="7">
    <location>
        <begin position="861"/>
        <end position="872"/>
    </location>
</feature>
<dbReference type="EMBL" id="JAINUG010000086">
    <property type="protein sequence ID" value="KAJ8399033.1"/>
    <property type="molecule type" value="Genomic_DNA"/>
</dbReference>
<dbReference type="GO" id="GO:0070382">
    <property type="term" value="C:exocytic vesicle"/>
    <property type="evidence" value="ECO:0007669"/>
    <property type="project" value="TreeGrafter"/>
</dbReference>
<feature type="region of interest" description="Disordered" evidence="7">
    <location>
        <begin position="542"/>
        <end position="573"/>
    </location>
</feature>
<dbReference type="SMART" id="SM00239">
    <property type="entry name" value="C2"/>
    <property type="match status" value="2"/>
</dbReference>
<accession>A0AAD7SAZ6</accession>
<dbReference type="GO" id="GO:0005886">
    <property type="term" value="C:plasma membrane"/>
    <property type="evidence" value="ECO:0007669"/>
    <property type="project" value="UniProtKB-SubCell"/>
</dbReference>
<dbReference type="GO" id="GO:0006887">
    <property type="term" value="P:exocytosis"/>
    <property type="evidence" value="ECO:0007669"/>
    <property type="project" value="UniProtKB-KW"/>
</dbReference>
<evidence type="ECO:0000259" key="8">
    <source>
        <dbReference type="PROSITE" id="PS50004"/>
    </source>
</evidence>
<feature type="compositionally biased region" description="Polar residues" evidence="7">
    <location>
        <begin position="906"/>
        <end position="922"/>
    </location>
</feature>
<dbReference type="InterPro" id="IPR010911">
    <property type="entry name" value="Rab_BD"/>
</dbReference>
<keyword evidence="4" id="KW-0677">Repeat</keyword>
<feature type="domain" description="RabBD" evidence="9">
    <location>
        <begin position="37"/>
        <end position="93"/>
    </location>
</feature>
<feature type="region of interest" description="Disordered" evidence="7">
    <location>
        <begin position="856"/>
        <end position="963"/>
    </location>
</feature>
<name>A0AAD7SAZ6_9TELE</name>
<dbReference type="Gene3D" id="2.60.40.150">
    <property type="entry name" value="C2 domain"/>
    <property type="match status" value="2"/>
</dbReference>
<keyword evidence="3" id="KW-0268">Exocytosis</keyword>
<feature type="region of interest" description="Disordered" evidence="7">
    <location>
        <begin position="980"/>
        <end position="1312"/>
    </location>
</feature>
<evidence type="ECO:0000256" key="2">
    <source>
        <dbReference type="ARBA" id="ARBA00022475"/>
    </source>
</evidence>
<dbReference type="Pfam" id="PF00168">
    <property type="entry name" value="C2"/>
    <property type="match status" value="2"/>
</dbReference>
<feature type="compositionally biased region" description="Basic and acidic residues" evidence="7">
    <location>
        <begin position="483"/>
        <end position="492"/>
    </location>
</feature>
<dbReference type="FunFam" id="2.60.40.150:FF:000040">
    <property type="entry name" value="synaptotagmin-like protein 2 isoform X2"/>
    <property type="match status" value="1"/>
</dbReference>
<gene>
    <name evidence="10" type="ORF">AAFF_G00417000</name>
</gene>
<dbReference type="InterPro" id="IPR043567">
    <property type="entry name" value="SYTL1-5_C2B"/>
</dbReference>